<sequence length="150" mass="17113">MERITYTRDGSAPYIQWNPNLGIKTNEGHVLSPATILEHEADHNVRRIQDPNGFMEDAGYKSNGYRYVNDSQYDFKEERRVIRGSERNTAYNNGEFPLNYVRPDHDKGSFITVTSPISTGLLMPAVRLNIMNKQRSIVPSILRTLRGGGR</sequence>
<gene>
    <name evidence="1" type="ORF">KL86DYS2_10375</name>
</gene>
<reference evidence="1" key="1">
    <citation type="submission" date="2016-04" db="EMBL/GenBank/DDBJ databases">
        <authorList>
            <person name="Evans L.H."/>
            <person name="Alamgir A."/>
            <person name="Owens N."/>
            <person name="Weber N.D."/>
            <person name="Virtaneva K."/>
            <person name="Barbian K."/>
            <person name="Babar A."/>
            <person name="Rosenke K."/>
        </authorList>
    </citation>
    <scope>NUCLEOTIDE SEQUENCE</scope>
    <source>
        <strain evidence="1">86-2</strain>
    </source>
</reference>
<dbReference type="AlphaFoldDB" id="A0A212IZ78"/>
<organism evidence="1">
    <name type="scientific">uncultured Dysgonomonas sp</name>
    <dbReference type="NCBI Taxonomy" id="206096"/>
    <lineage>
        <taxon>Bacteria</taxon>
        <taxon>Pseudomonadati</taxon>
        <taxon>Bacteroidota</taxon>
        <taxon>Bacteroidia</taxon>
        <taxon>Bacteroidales</taxon>
        <taxon>Dysgonomonadaceae</taxon>
        <taxon>Dysgonomonas</taxon>
        <taxon>environmental samples</taxon>
    </lineage>
</organism>
<evidence type="ECO:0000313" key="1">
    <source>
        <dbReference type="EMBL" id="SBV92509.1"/>
    </source>
</evidence>
<proteinExistence type="predicted"/>
<protein>
    <recommendedName>
        <fullName evidence="2">RHS repeat-associated core domain-containing protein</fullName>
    </recommendedName>
</protein>
<name>A0A212IZ78_9BACT</name>
<accession>A0A212IZ78</accession>
<evidence type="ECO:0008006" key="2">
    <source>
        <dbReference type="Google" id="ProtNLM"/>
    </source>
</evidence>
<dbReference type="EMBL" id="FLUL01000001">
    <property type="protein sequence ID" value="SBV92509.1"/>
    <property type="molecule type" value="Genomic_DNA"/>
</dbReference>
<dbReference type="RefSeq" id="WP_296946589.1">
    <property type="nucleotide sequence ID" value="NZ_LT599021.1"/>
</dbReference>